<dbReference type="WBParaSite" id="PTRK_0001340500.1">
    <property type="protein sequence ID" value="PTRK_0001340500.1"/>
    <property type="gene ID" value="PTRK_0001340500"/>
</dbReference>
<evidence type="ECO:0000313" key="7">
    <source>
        <dbReference type="Proteomes" id="UP000038045"/>
    </source>
</evidence>
<dbReference type="STRING" id="131310.A0A0N4ZXJ4"/>
<feature type="region of interest" description="Disordered" evidence="5">
    <location>
        <begin position="771"/>
        <end position="801"/>
    </location>
</feature>
<evidence type="ECO:0000313" key="8">
    <source>
        <dbReference type="WBParaSite" id="PTRK_0001340500.1"/>
    </source>
</evidence>
<evidence type="ECO:0000256" key="5">
    <source>
        <dbReference type="SAM" id="MobiDB-lite"/>
    </source>
</evidence>
<dbReference type="AlphaFoldDB" id="A0A0N4ZXJ4"/>
<dbReference type="SMART" id="SM00355">
    <property type="entry name" value="ZnF_C2H2"/>
    <property type="match status" value="12"/>
</dbReference>
<keyword evidence="2" id="KW-0677">Repeat</keyword>
<evidence type="ECO:0000256" key="4">
    <source>
        <dbReference type="ARBA" id="ARBA00022833"/>
    </source>
</evidence>
<accession>A0A0N4ZXJ4</accession>
<feature type="domain" description="C2H2-type" evidence="6">
    <location>
        <begin position="1059"/>
        <end position="1079"/>
    </location>
</feature>
<reference evidence="8" key="1">
    <citation type="submission" date="2017-02" db="UniProtKB">
        <authorList>
            <consortium name="WormBaseParasite"/>
        </authorList>
    </citation>
    <scope>IDENTIFICATION</scope>
</reference>
<organism evidence="7 8">
    <name type="scientific">Parastrongyloides trichosuri</name>
    <name type="common">Possum-specific nematode worm</name>
    <dbReference type="NCBI Taxonomy" id="131310"/>
    <lineage>
        <taxon>Eukaryota</taxon>
        <taxon>Metazoa</taxon>
        <taxon>Ecdysozoa</taxon>
        <taxon>Nematoda</taxon>
        <taxon>Chromadorea</taxon>
        <taxon>Rhabditida</taxon>
        <taxon>Tylenchina</taxon>
        <taxon>Panagrolaimomorpha</taxon>
        <taxon>Strongyloidoidea</taxon>
        <taxon>Strongyloididae</taxon>
        <taxon>Parastrongyloides</taxon>
    </lineage>
</organism>
<protein>
    <submittedName>
        <fullName evidence="8">C2H2-type domain-containing protein</fullName>
    </submittedName>
</protein>
<feature type="compositionally biased region" description="Basic and acidic residues" evidence="5">
    <location>
        <begin position="128"/>
        <end position="141"/>
    </location>
</feature>
<keyword evidence="1" id="KW-0479">Metal-binding</keyword>
<feature type="compositionally biased region" description="Basic and acidic residues" evidence="5">
    <location>
        <begin position="55"/>
        <end position="65"/>
    </location>
</feature>
<feature type="domain" description="C2H2-type" evidence="6">
    <location>
        <begin position="207"/>
        <end position="227"/>
    </location>
</feature>
<feature type="domain" description="C2H2-type" evidence="6">
    <location>
        <begin position="1146"/>
        <end position="1166"/>
    </location>
</feature>
<feature type="domain" description="C2H2-type" evidence="6">
    <location>
        <begin position="495"/>
        <end position="515"/>
    </location>
</feature>
<dbReference type="GO" id="GO:0000981">
    <property type="term" value="F:DNA-binding transcription factor activity, RNA polymerase II-specific"/>
    <property type="evidence" value="ECO:0007669"/>
    <property type="project" value="TreeGrafter"/>
</dbReference>
<name>A0A0N4ZXJ4_PARTI</name>
<feature type="domain" description="C2H2-type" evidence="6">
    <location>
        <begin position="1183"/>
        <end position="1207"/>
    </location>
</feature>
<feature type="region of interest" description="Disordered" evidence="5">
    <location>
        <begin position="54"/>
        <end position="143"/>
    </location>
</feature>
<feature type="domain" description="C2H2-type" evidence="6">
    <location>
        <begin position="620"/>
        <end position="644"/>
    </location>
</feature>
<evidence type="ECO:0000259" key="6">
    <source>
        <dbReference type="SMART" id="SM00355"/>
    </source>
</evidence>
<dbReference type="GO" id="GO:0000977">
    <property type="term" value="F:RNA polymerase II transcription regulatory region sequence-specific DNA binding"/>
    <property type="evidence" value="ECO:0007669"/>
    <property type="project" value="TreeGrafter"/>
</dbReference>
<evidence type="ECO:0000256" key="2">
    <source>
        <dbReference type="ARBA" id="ARBA00022737"/>
    </source>
</evidence>
<keyword evidence="3" id="KW-0863">Zinc-finger</keyword>
<evidence type="ECO:0000256" key="1">
    <source>
        <dbReference type="ARBA" id="ARBA00022723"/>
    </source>
</evidence>
<feature type="domain" description="C2H2-type" evidence="6">
    <location>
        <begin position="536"/>
        <end position="560"/>
    </location>
</feature>
<evidence type="ECO:0000256" key="3">
    <source>
        <dbReference type="ARBA" id="ARBA00022771"/>
    </source>
</evidence>
<feature type="compositionally biased region" description="Basic and acidic residues" evidence="5">
    <location>
        <begin position="109"/>
        <end position="120"/>
    </location>
</feature>
<feature type="compositionally biased region" description="Acidic residues" evidence="5">
    <location>
        <begin position="790"/>
        <end position="801"/>
    </location>
</feature>
<feature type="domain" description="C2H2-type" evidence="6">
    <location>
        <begin position="465"/>
        <end position="489"/>
    </location>
</feature>
<proteinExistence type="predicted"/>
<feature type="compositionally biased region" description="Basic and acidic residues" evidence="5">
    <location>
        <begin position="771"/>
        <end position="789"/>
    </location>
</feature>
<feature type="domain" description="C2H2-type" evidence="6">
    <location>
        <begin position="1027"/>
        <end position="1052"/>
    </location>
</feature>
<dbReference type="InterPro" id="IPR013087">
    <property type="entry name" value="Znf_C2H2_type"/>
</dbReference>
<dbReference type="PANTHER" id="PTHR24409">
    <property type="entry name" value="ZINC FINGER PROTEIN 142"/>
    <property type="match status" value="1"/>
</dbReference>
<sequence length="1251" mass="143784">MNEKKTDQRDESNPISKLTNLLEQFNHSTLDEGDENNKKINISLADLDDILNINENKDEKDEKSVSRKRSTLSESSYDVKKIKLMTSERVPEKESSAPLIGTTEDSPENEEKKPMDKISESDEDTVIDEIKEKETEKDKPEMSITQVDNDNKEKVFSAKEIVKETTPIKITNIVEKKKCEYITCCFYYESSESYRIHKQGHCDDGEFACEFCDLKFAGIKFLEDHRKGFCTKKSNSELGSIPMSKQISLRSSPQNGNIAETASSSGRVIMDLKSNDNNKQSYTPALFAALKNKSTQIPSTQYLSTSSSTNPGNARVPVANLVNVPSDANLSFKNNVQQEVQSSKSISLEPTVVYHGVGNVPADNIPRKTLSSKTYCTIETCSYQTNLERQLKFHNVEFHNGRCFEVCRNCGSGFETKQLLSLHKLKYCKNIANDLSKLINEFKVDPQQMRIPSGQPIYANVSERSVCSSNCTYKALDKIDLARHLREFHKFGGRFCCSRCDLKFTSLDLLAVHEEFYCLEINETTPMKIQPLCLDTRCPRVNCNHQSGDSNMLRNHLLNHCDEAVTVHMVQVIMTVIRCPPSEHEYTIQYQGKTYYGEYKRLLNAVKVLGITAPIMHFPYQCDEEDCKIRFMFHADLCEHYVLHHNIPQKKVNFKRFYFTTYRYTPEERRKDGYFTLKELMNFTEEDFAAHGVNLDKNKDGNKLPIKEIDGSDSSIEKKKPAPDLKRLEHLLSGFATELEPIEPSSSRSAFLKQFEEELRNEQESIPVLEKCDPSNDERKDGEIKKNMNEDEESRMEIDDESEGEITYLGTVKKKGFEKSVIKPTPTLIDISDDTTDIVTDESTPSGRCSSERVSKALPIQNLLNSSMKTFEQRVKKPTSRDKIPNKYYRSSLPRNEHSSRIPSYPPAHELNHISKPVIGRPRENSREVNIEVENKVHEILYTLAGQPKSISPNKRIISPSEQNIKMNKFPQNGVYSNRINNGIPRVPVRTNVNPIQMERGGSFTIQAIRHPVIKPARPGMFIKDMYECILSADCGFYTHYRINFEKHLEDHSIIDGRYKCKVCGLAFQEQEPFVEHRLKFCVKAQEPTKIMPIFTLNYRAEFINLTNCYDLITCRHSEICNYVCNTKEELKYHTMEQHGYDIINYNCLKCNAGFKDKISLAIHARNYCWKTMEARIQEKKIMRCPVEYCEFSSISVPEWHIHLTAHSFIGERTVNECNKCYSYLSTETALYEHKKYFCATIKPKLVDLLQ</sequence>
<dbReference type="GO" id="GO:0005634">
    <property type="term" value="C:nucleus"/>
    <property type="evidence" value="ECO:0007669"/>
    <property type="project" value="TreeGrafter"/>
</dbReference>
<dbReference type="Proteomes" id="UP000038045">
    <property type="component" value="Unplaced"/>
</dbReference>
<feature type="region of interest" description="Disordered" evidence="5">
    <location>
        <begin position="877"/>
        <end position="908"/>
    </location>
</feature>
<dbReference type="GO" id="GO:0008270">
    <property type="term" value="F:zinc ion binding"/>
    <property type="evidence" value="ECO:0007669"/>
    <property type="project" value="UniProtKB-KW"/>
</dbReference>
<keyword evidence="7" id="KW-1185">Reference proteome</keyword>
<dbReference type="PANTHER" id="PTHR24409:SF295">
    <property type="entry name" value="AZ2-RELATED"/>
    <property type="match status" value="1"/>
</dbReference>
<feature type="domain" description="C2H2-type" evidence="6">
    <location>
        <begin position="374"/>
        <end position="399"/>
    </location>
</feature>
<feature type="domain" description="C2H2-type" evidence="6">
    <location>
        <begin position="177"/>
        <end position="201"/>
    </location>
</feature>
<feature type="domain" description="C2H2-type" evidence="6">
    <location>
        <begin position="1113"/>
        <end position="1139"/>
    </location>
</feature>
<keyword evidence="4" id="KW-0862">Zinc</keyword>